<dbReference type="InterPro" id="IPR013785">
    <property type="entry name" value="Aldolase_TIM"/>
</dbReference>
<dbReference type="CDD" id="cd00502">
    <property type="entry name" value="DHQase_I"/>
    <property type="match status" value="1"/>
</dbReference>
<evidence type="ECO:0000256" key="4">
    <source>
        <dbReference type="ARBA" id="ARBA00022911"/>
    </source>
</evidence>
<dbReference type="PANTHER" id="PTHR21090:SF27">
    <property type="entry name" value="QUINATE REPRESSOR PROTEIN"/>
    <property type="match status" value="1"/>
</dbReference>
<proteinExistence type="inferred from homology"/>
<dbReference type="InterPro" id="IPR041121">
    <property type="entry name" value="SDH_C"/>
</dbReference>
<dbReference type="InterPro" id="IPR006151">
    <property type="entry name" value="Shikm_DH/Glu-tRNA_Rdtase"/>
</dbReference>
<dbReference type="GO" id="GO:0003866">
    <property type="term" value="F:3-phosphoshikimate 1-carboxyvinyltransferase activity"/>
    <property type="evidence" value="ECO:0007669"/>
    <property type="project" value="TreeGrafter"/>
</dbReference>
<evidence type="ECO:0000313" key="11">
    <source>
        <dbReference type="Proteomes" id="UP000285146"/>
    </source>
</evidence>
<dbReference type="Gene3D" id="3.20.20.70">
    <property type="entry name" value="Aldolase class I"/>
    <property type="match status" value="1"/>
</dbReference>
<evidence type="ECO:0000256" key="3">
    <source>
        <dbReference type="ARBA" id="ARBA00022491"/>
    </source>
</evidence>
<dbReference type="FunFam" id="3.40.50.10860:FF:000019">
    <property type="entry name" value="Quinate pathway repressor protein QutR"/>
    <property type="match status" value="1"/>
</dbReference>
<dbReference type="SUPFAM" id="SSF53223">
    <property type="entry name" value="Aminoacid dehydrogenase-like, N-terminal domain"/>
    <property type="match status" value="1"/>
</dbReference>
<dbReference type="GO" id="GO:0003855">
    <property type="term" value="F:3-dehydroquinate dehydratase activity"/>
    <property type="evidence" value="ECO:0007669"/>
    <property type="project" value="InterPro"/>
</dbReference>
<keyword evidence="3" id="KW-0678">Repressor</keyword>
<feature type="domain" description="Shikimate dehydrogenase substrate binding N-terminal" evidence="8">
    <location>
        <begin position="559"/>
        <end position="639"/>
    </location>
</feature>
<dbReference type="GO" id="GO:0004764">
    <property type="term" value="F:shikimate 3-dehydrogenase (NADP+) activity"/>
    <property type="evidence" value="ECO:0007669"/>
    <property type="project" value="InterPro"/>
</dbReference>
<accession>A0A423VRQ9</accession>
<dbReference type="FunFam" id="3.40.50.720:FF:000386">
    <property type="entry name" value="Quinate repressor protein"/>
    <property type="match status" value="1"/>
</dbReference>
<dbReference type="SUPFAM" id="SSF52540">
    <property type="entry name" value="P-loop containing nucleoside triphosphate hydrolases"/>
    <property type="match status" value="1"/>
</dbReference>
<evidence type="ECO:0000256" key="6">
    <source>
        <dbReference type="ARBA" id="ARBA00023163"/>
    </source>
</evidence>
<keyword evidence="11" id="KW-1185">Reference proteome</keyword>
<dbReference type="AlphaFoldDB" id="A0A423VRQ9"/>
<dbReference type="EMBL" id="LKEB01000079">
    <property type="protein sequence ID" value="ROV93666.1"/>
    <property type="molecule type" value="Genomic_DNA"/>
</dbReference>
<dbReference type="SUPFAM" id="SSF51735">
    <property type="entry name" value="NAD(P)-binding Rossmann-fold domains"/>
    <property type="match status" value="1"/>
</dbReference>
<dbReference type="PANTHER" id="PTHR21090">
    <property type="entry name" value="AROM/DEHYDROQUINATE SYNTHASE"/>
    <property type="match status" value="1"/>
</dbReference>
<evidence type="ECO:0000256" key="5">
    <source>
        <dbReference type="ARBA" id="ARBA00023015"/>
    </source>
</evidence>
<dbReference type="Gene3D" id="3.40.50.720">
    <property type="entry name" value="NAD(P)-binding Rossmann-like Domain"/>
    <property type="match status" value="1"/>
</dbReference>
<dbReference type="InParanoid" id="A0A423VRQ9"/>
<dbReference type="Gene3D" id="3.40.50.10860">
    <property type="entry name" value="Leucine Dehydrogenase, chain A, domain 1"/>
    <property type="match status" value="1"/>
</dbReference>
<evidence type="ECO:0000259" key="8">
    <source>
        <dbReference type="Pfam" id="PF08501"/>
    </source>
</evidence>
<evidence type="ECO:0000313" key="10">
    <source>
        <dbReference type="EMBL" id="ROV93666.1"/>
    </source>
</evidence>
<name>A0A423VRQ9_9PEZI</name>
<comment type="similarity">
    <text evidence="2">In the N-terminal section; belongs to the shikimate kinase family.</text>
</comment>
<dbReference type="Pfam" id="PF18317">
    <property type="entry name" value="SDH_C"/>
    <property type="match status" value="1"/>
</dbReference>
<dbReference type="CDD" id="cd01065">
    <property type="entry name" value="NAD_bind_Shikimate_DH"/>
    <property type="match status" value="1"/>
</dbReference>
<comment type="similarity">
    <text evidence="1">In the 2nd section; belongs to the type-I 3-dehydroquinase family.</text>
</comment>
<dbReference type="Pfam" id="PF08501">
    <property type="entry name" value="Shikimate_dh_N"/>
    <property type="match status" value="1"/>
</dbReference>
<organism evidence="10 11">
    <name type="scientific">Cytospora leucostoma</name>
    <dbReference type="NCBI Taxonomy" id="1230097"/>
    <lineage>
        <taxon>Eukaryota</taxon>
        <taxon>Fungi</taxon>
        <taxon>Dikarya</taxon>
        <taxon>Ascomycota</taxon>
        <taxon>Pezizomycotina</taxon>
        <taxon>Sordariomycetes</taxon>
        <taxon>Sordariomycetidae</taxon>
        <taxon>Diaporthales</taxon>
        <taxon>Cytosporaceae</taxon>
        <taxon>Cytospora</taxon>
    </lineage>
</organism>
<comment type="caution">
    <text evidence="10">The sequence shown here is derived from an EMBL/GenBank/DDBJ whole genome shotgun (WGS) entry which is preliminary data.</text>
</comment>
<dbReference type="Pfam" id="PF01202">
    <property type="entry name" value="SKI"/>
    <property type="match status" value="1"/>
</dbReference>
<sequence length="901" mass="99821">MAAATAGGGLKRNFAAMATGWVRWSDRQHRGTLSIPTGSVVLERYGMVLFLGKPGSLTSNLTTAYRSAPGSPRPSPDFSSTRLFDPDASIVLTGMRGAGKSTLAVIASSAMKRKVVDAERVFQEATGLPGPMYKKTHGLADYHSRQTEILQKIFPRFQKETIIVCSWMERNVQAILRDVSHTNPIIYVVRDTKAIKEYLKVPDDARLTEILDASGLVFRRCSHFEFFNVSEELMKKNKTESVDGFVTELDQRSPAPYLTLKRAERHFLKFLSLILPRGTIPFIESAFPLASIPTEDRQFTYAVSIPLSVLLATHVDIETIETGADAIEVVVDDLTHPSSSKGSHGHLSPEHAGEISRVLGDLRRNTVIPILYHVVLPGSALHDEEWRSLYLAYLQHGLHLAVEYMTVDLRLEDGYISNLAKGRTKLIANLQITRNPAPSWGAQIWTSSYRKAQKLGCDLVRLTRPASHYPENFEVGQLLARVDDLGEPKLPLIAYNTGRKGRNSSCLNHVLTSVLPAGSTATNAGHDIDELYPQPSLTASQATEGLYSSFVYDPMKLYVIGGHVSYSLSPSMHNAALKACGIPHYYRPHNTESIRSLQELVMDPYFAGASISLPFKVEIISITHSLSRHARAIGAVNTLIPIRSLNEDGTVPEDARLFQCRNRAGPIKALYGENTDWIGIRACIRRGLSPANAVRSNTSGLVIGAGGMARAAVYAMLQLGVKNICILNRTLANAEKLVAHFTRLLTRNDLPFFSPDVDVETCFHILKSRGDSWPEGWRQPTMIVSAVPSHGIGDTPAPDFTLPPQWLGSPTGGVIVEFTQKVLHTPLLDQSHREAHRGWVTMDGLDLLPEQGFAQFELFTGRRAPRRFMRREVFRAYTDEQGRSNLAHLRPRLENIVEHEP</sequence>
<dbReference type="SUPFAM" id="SSF51569">
    <property type="entry name" value="Aldolase"/>
    <property type="match status" value="1"/>
</dbReference>
<reference evidence="10 11" key="1">
    <citation type="submission" date="2015-09" db="EMBL/GenBank/DDBJ databases">
        <title>Host preference determinants of Valsa canker pathogens revealed by comparative genomics.</title>
        <authorList>
            <person name="Yin Z."/>
            <person name="Huang L."/>
        </authorList>
    </citation>
    <scope>NUCLEOTIDE SEQUENCE [LARGE SCALE GENOMIC DNA]</scope>
    <source>
        <strain evidence="10 11">SXYLt</strain>
    </source>
</reference>
<keyword evidence="4" id="KW-0672">Quinate metabolism</keyword>
<gene>
    <name evidence="10" type="ORF">VPNG_08875</name>
</gene>
<dbReference type="GO" id="GO:0009423">
    <property type="term" value="P:chorismate biosynthetic process"/>
    <property type="evidence" value="ECO:0007669"/>
    <property type="project" value="TreeGrafter"/>
</dbReference>
<evidence type="ECO:0000259" key="9">
    <source>
        <dbReference type="Pfam" id="PF18317"/>
    </source>
</evidence>
<dbReference type="Proteomes" id="UP000285146">
    <property type="component" value="Unassembled WGS sequence"/>
</dbReference>
<dbReference type="InterPro" id="IPR046346">
    <property type="entry name" value="Aminoacid_DH-like_N_sf"/>
</dbReference>
<protein>
    <submittedName>
        <fullName evidence="10">Uncharacterized protein</fullName>
    </submittedName>
</protein>
<feature type="domain" description="SDH C-terminal" evidence="9">
    <location>
        <begin position="844"/>
        <end position="873"/>
    </location>
</feature>
<feature type="domain" description="Quinate/shikimate 5-dehydrogenase/glutamyl-tRNA reductase" evidence="7">
    <location>
        <begin position="700"/>
        <end position="742"/>
    </location>
</feature>
<dbReference type="InterPro" id="IPR001381">
    <property type="entry name" value="DHquinase_I"/>
</dbReference>
<dbReference type="OrthoDB" id="4415835at2759"/>
<dbReference type="Pfam" id="PF01488">
    <property type="entry name" value="Shikimate_DH"/>
    <property type="match status" value="1"/>
</dbReference>
<keyword evidence="5" id="KW-0805">Transcription regulation</keyword>
<dbReference type="Gene3D" id="3.40.50.300">
    <property type="entry name" value="P-loop containing nucleotide triphosphate hydrolases"/>
    <property type="match status" value="1"/>
</dbReference>
<dbReference type="InterPro" id="IPR013708">
    <property type="entry name" value="Shikimate_DH-bd_N"/>
</dbReference>
<evidence type="ECO:0000256" key="2">
    <source>
        <dbReference type="ARBA" id="ARBA00009349"/>
    </source>
</evidence>
<dbReference type="InterPro" id="IPR031322">
    <property type="entry name" value="Shikimate/glucono_kinase"/>
</dbReference>
<dbReference type="STRING" id="1230097.A0A423VRQ9"/>
<keyword evidence="6" id="KW-0804">Transcription</keyword>
<dbReference type="InterPro" id="IPR036291">
    <property type="entry name" value="NAD(P)-bd_dom_sf"/>
</dbReference>
<dbReference type="InterPro" id="IPR027417">
    <property type="entry name" value="P-loop_NTPase"/>
</dbReference>
<dbReference type="Pfam" id="PF01487">
    <property type="entry name" value="DHquinase_I"/>
    <property type="match status" value="1"/>
</dbReference>
<evidence type="ECO:0000259" key="7">
    <source>
        <dbReference type="Pfam" id="PF01488"/>
    </source>
</evidence>
<evidence type="ECO:0000256" key="1">
    <source>
        <dbReference type="ARBA" id="ARBA00006477"/>
    </source>
</evidence>